<dbReference type="Proteomes" id="UP000294881">
    <property type="component" value="Unassembled WGS sequence"/>
</dbReference>
<reference evidence="1 2" key="1">
    <citation type="submission" date="2019-03" db="EMBL/GenBank/DDBJ databases">
        <title>Genomic Encyclopedia of Type Strains, Phase IV (KMG-IV): sequencing the most valuable type-strain genomes for metagenomic binning, comparative biology and taxonomic classification.</title>
        <authorList>
            <person name="Goeker M."/>
        </authorList>
    </citation>
    <scope>NUCLEOTIDE SEQUENCE [LARGE SCALE GENOMIC DNA]</scope>
    <source>
        <strain evidence="1 2">DSM 22958</strain>
    </source>
</reference>
<name>A0A4R2GTR3_9HYPH</name>
<dbReference type="Gene3D" id="1.10.490.10">
    <property type="entry name" value="Globins"/>
    <property type="match status" value="1"/>
</dbReference>
<dbReference type="AlphaFoldDB" id="A0A4R2GTR3"/>
<dbReference type="CDD" id="cd08916">
    <property type="entry name" value="TrHb3_P"/>
    <property type="match status" value="1"/>
</dbReference>
<organism evidence="1 2">
    <name type="scientific">Camelimonas lactis</name>
    <dbReference type="NCBI Taxonomy" id="659006"/>
    <lineage>
        <taxon>Bacteria</taxon>
        <taxon>Pseudomonadati</taxon>
        <taxon>Pseudomonadota</taxon>
        <taxon>Alphaproteobacteria</taxon>
        <taxon>Hyphomicrobiales</taxon>
        <taxon>Chelatococcaceae</taxon>
        <taxon>Camelimonas</taxon>
    </lineage>
</organism>
<dbReference type="GO" id="GO:0019825">
    <property type="term" value="F:oxygen binding"/>
    <property type="evidence" value="ECO:0007669"/>
    <property type="project" value="InterPro"/>
</dbReference>
<dbReference type="OrthoDB" id="25954at2"/>
<proteinExistence type="predicted"/>
<accession>A0A4R2GTR3</accession>
<comment type="caution">
    <text evidence="1">The sequence shown here is derived from an EMBL/GenBank/DDBJ whole genome shotgun (WGS) entry which is preliminary data.</text>
</comment>
<dbReference type="InterPro" id="IPR012292">
    <property type="entry name" value="Globin/Proto"/>
</dbReference>
<evidence type="ECO:0000313" key="1">
    <source>
        <dbReference type="EMBL" id="TCO13728.1"/>
    </source>
</evidence>
<keyword evidence="2" id="KW-1185">Reference proteome</keyword>
<dbReference type="InterPro" id="IPR009050">
    <property type="entry name" value="Globin-like_sf"/>
</dbReference>
<evidence type="ECO:0000313" key="2">
    <source>
        <dbReference type="Proteomes" id="UP000294881"/>
    </source>
</evidence>
<protein>
    <submittedName>
        <fullName evidence="1">Hemoglobin</fullName>
    </submittedName>
</protein>
<dbReference type="RefSeq" id="WP_132005674.1">
    <property type="nucleotide sequence ID" value="NZ_JBHUNN010000002.1"/>
</dbReference>
<dbReference type="EMBL" id="SLWL01000005">
    <property type="protein sequence ID" value="TCO13728.1"/>
    <property type="molecule type" value="Genomic_DNA"/>
</dbReference>
<sequence length="144" mass="16641">MDNVTQGWSPATTVNDVSIGQLVEAFYARVRLDPDLGPVFNDAVHDWPEHLQTLTDFWSSVMLGARRYQGRPVPAHFRHRERITPELFLRWLALWRQTAREMFAPEDAQLFVDKAELIARSLQYALFQRIPTPPAREVVKPAES</sequence>
<gene>
    <name evidence="1" type="ORF">EV666_10599</name>
</gene>
<dbReference type="GO" id="GO:0020037">
    <property type="term" value="F:heme binding"/>
    <property type="evidence" value="ECO:0007669"/>
    <property type="project" value="InterPro"/>
</dbReference>
<dbReference type="SUPFAM" id="SSF46458">
    <property type="entry name" value="Globin-like"/>
    <property type="match status" value="1"/>
</dbReference>